<comment type="caution">
    <text evidence="2">The sequence shown here is derived from an EMBL/GenBank/DDBJ whole genome shotgun (WGS) entry which is preliminary data.</text>
</comment>
<dbReference type="InterPro" id="IPR033468">
    <property type="entry name" value="Metaxin_GST"/>
</dbReference>
<evidence type="ECO:0000313" key="2">
    <source>
        <dbReference type="EMBL" id="KAF7635863.1"/>
    </source>
</evidence>
<dbReference type="Pfam" id="PF17171">
    <property type="entry name" value="GST_C_6"/>
    <property type="match status" value="1"/>
</dbReference>
<name>A0A8S9ZRP5_9BILA</name>
<dbReference type="InterPro" id="IPR050931">
    <property type="entry name" value="Mito_Protein_Transport_Metaxin"/>
</dbReference>
<reference evidence="2" key="1">
    <citation type="journal article" date="2020" name="Ecol. Evol.">
        <title>Genome structure and content of the rice root-knot nematode (Meloidogyne graminicola).</title>
        <authorList>
            <person name="Phan N.T."/>
            <person name="Danchin E.G.J."/>
            <person name="Klopp C."/>
            <person name="Perfus-Barbeoch L."/>
            <person name="Kozlowski D.K."/>
            <person name="Koutsovoulos G.D."/>
            <person name="Lopez-Roques C."/>
            <person name="Bouchez O."/>
            <person name="Zahm M."/>
            <person name="Besnard G."/>
            <person name="Bellafiore S."/>
        </authorList>
    </citation>
    <scope>NUCLEOTIDE SEQUENCE</scope>
    <source>
        <strain evidence="2">VN-18</strain>
    </source>
</reference>
<accession>A0A8S9ZRP5</accession>
<dbReference type="AlphaFoldDB" id="A0A8S9ZRP5"/>
<dbReference type="GO" id="GO:0005737">
    <property type="term" value="C:cytoplasm"/>
    <property type="evidence" value="ECO:0007669"/>
    <property type="project" value="TreeGrafter"/>
</dbReference>
<keyword evidence="3" id="KW-1185">Reference proteome</keyword>
<protein>
    <submittedName>
        <fullName evidence="2">GST_C_6 domain-containing protein</fullName>
    </submittedName>
</protein>
<feature type="domain" description="Metaxin glutathione S-transferase" evidence="1">
    <location>
        <begin position="274"/>
        <end position="316"/>
    </location>
</feature>
<sequence length="589" mass="70804">MVHYFIYYNDNKFKKIFINSFIILLNFTLLKFPSENGLSKMLVENEKKDLVYLIMFPRISINPSHWTMCLKIESWLKITGINFYRISNQFLLGSPNSGINKLLENEKEKEVLKKGKKILTKDRTTRYRKIGGKTFGDNAVRSQFFQSHPQLFEWRWQEIKLNNKKIIKFEMSIEFWNEFFEIERGIENIEINEEKVINFMEKHLIINEGFNENYLWNLNDWNDIYEWINKFIENKLKEYFTEGKESMEVKLREYLERNSWDQISDEKIYELFDKILQRIINILGTKKFLFGDLPSLADISLFSVLIQFYEGNLNIPVKKNRKENDIIEEGISLIENNELIEKENKYLDKRIQIIYNFIERIKNLIGLEWNNLKKYPWPLNYEKINYKENNKYSGPFNVQTDEMNTFVSQLDNNNKWKEYAKTILNKKTNKWLNIYFGKNKEEINEIEQIILNELFNYLNNFWKEKDEVERKMFGKIILHSIASYLCNLGKQNNLNDSLNCQKIHKNKIINLKENIIHEAGKSEFIEKGISYFRSAPIINNNEINDNINFHVKKCLKIVNEIIQKYNENKITKNLEEAINKAFLNNKKEN</sequence>
<evidence type="ECO:0000259" key="1">
    <source>
        <dbReference type="Pfam" id="PF17171"/>
    </source>
</evidence>
<evidence type="ECO:0000313" key="3">
    <source>
        <dbReference type="Proteomes" id="UP000605970"/>
    </source>
</evidence>
<dbReference type="OrthoDB" id="5897961at2759"/>
<dbReference type="SUPFAM" id="SSF47616">
    <property type="entry name" value="GST C-terminal domain-like"/>
    <property type="match status" value="1"/>
</dbReference>
<gene>
    <name evidence="2" type="ORF">Mgra_00004775</name>
</gene>
<dbReference type="PANTHER" id="PTHR12289:SF41">
    <property type="entry name" value="FAILED AXON CONNECTIONS-RELATED"/>
    <property type="match status" value="1"/>
</dbReference>
<organism evidence="2 3">
    <name type="scientific">Meloidogyne graminicola</name>
    <dbReference type="NCBI Taxonomy" id="189291"/>
    <lineage>
        <taxon>Eukaryota</taxon>
        <taxon>Metazoa</taxon>
        <taxon>Ecdysozoa</taxon>
        <taxon>Nematoda</taxon>
        <taxon>Chromadorea</taxon>
        <taxon>Rhabditida</taxon>
        <taxon>Tylenchina</taxon>
        <taxon>Tylenchomorpha</taxon>
        <taxon>Tylenchoidea</taxon>
        <taxon>Meloidogynidae</taxon>
        <taxon>Meloidogyninae</taxon>
        <taxon>Meloidogyne</taxon>
    </lineage>
</organism>
<dbReference type="InterPro" id="IPR036282">
    <property type="entry name" value="Glutathione-S-Trfase_C_sf"/>
</dbReference>
<proteinExistence type="predicted"/>
<dbReference type="Proteomes" id="UP000605970">
    <property type="component" value="Unassembled WGS sequence"/>
</dbReference>
<dbReference type="PANTHER" id="PTHR12289">
    <property type="entry name" value="METAXIN RELATED"/>
    <property type="match status" value="1"/>
</dbReference>
<dbReference type="EMBL" id="JABEBT010000037">
    <property type="protein sequence ID" value="KAF7635863.1"/>
    <property type="molecule type" value="Genomic_DNA"/>
</dbReference>
<dbReference type="Gene3D" id="1.20.1050.10">
    <property type="match status" value="1"/>
</dbReference>